<dbReference type="EMBL" id="CP023702">
    <property type="protein sequence ID" value="QEU75888.1"/>
    <property type="molecule type" value="Genomic_DNA"/>
</dbReference>
<feature type="domain" description="Phosphatidic acid phosphatase type 2/haloperoxidase" evidence="3">
    <location>
        <begin position="100"/>
        <end position="214"/>
    </location>
</feature>
<organism evidence="4 5">
    <name type="scientific">Streptomyces nitrosporeus</name>
    <dbReference type="NCBI Taxonomy" id="28894"/>
    <lineage>
        <taxon>Bacteria</taxon>
        <taxon>Bacillati</taxon>
        <taxon>Actinomycetota</taxon>
        <taxon>Actinomycetes</taxon>
        <taxon>Kitasatosporales</taxon>
        <taxon>Streptomycetaceae</taxon>
        <taxon>Streptomyces</taxon>
    </lineage>
</organism>
<dbReference type="Proteomes" id="UP000326178">
    <property type="component" value="Chromosome"/>
</dbReference>
<dbReference type="AlphaFoldDB" id="A0A5J6FHQ0"/>
<reference evidence="4 5" key="1">
    <citation type="submission" date="2017-09" db="EMBL/GenBank/DDBJ databases">
        <authorList>
            <person name="Lee N."/>
            <person name="Cho B.-K."/>
        </authorList>
    </citation>
    <scope>NUCLEOTIDE SEQUENCE [LARGE SCALE GENOMIC DNA]</scope>
    <source>
        <strain evidence="4 5">ATCC 12769</strain>
    </source>
</reference>
<evidence type="ECO:0000313" key="4">
    <source>
        <dbReference type="EMBL" id="QEU75888.1"/>
    </source>
</evidence>
<evidence type="ECO:0000256" key="1">
    <source>
        <dbReference type="SAM" id="MobiDB-lite"/>
    </source>
</evidence>
<feature type="region of interest" description="Disordered" evidence="1">
    <location>
        <begin position="219"/>
        <end position="251"/>
    </location>
</feature>
<dbReference type="Gene3D" id="1.20.144.10">
    <property type="entry name" value="Phosphatidic acid phosphatase type 2/haloperoxidase"/>
    <property type="match status" value="1"/>
</dbReference>
<dbReference type="KEGG" id="snk:CP967_31470"/>
<keyword evidence="5" id="KW-1185">Reference proteome</keyword>
<accession>A0A5J6FHQ0</accession>
<name>A0A5J6FHQ0_9ACTN</name>
<dbReference type="OrthoDB" id="5289372at2"/>
<dbReference type="SUPFAM" id="SSF48317">
    <property type="entry name" value="Acid phosphatase/Vanadium-dependent haloperoxidase"/>
    <property type="match status" value="1"/>
</dbReference>
<evidence type="ECO:0000259" key="3">
    <source>
        <dbReference type="SMART" id="SM00014"/>
    </source>
</evidence>
<dbReference type="PANTHER" id="PTHR14969:SF13">
    <property type="entry name" value="AT30094P"/>
    <property type="match status" value="1"/>
</dbReference>
<keyword evidence="2" id="KW-1133">Transmembrane helix</keyword>
<evidence type="ECO:0000256" key="2">
    <source>
        <dbReference type="SAM" id="Phobius"/>
    </source>
</evidence>
<sequence>MCSPPLPPPARRSPPGPAAAVAVVCASLFVVLLGLVAADWAPLAAVDRAVAEALHRHAVAEPAVVRVNRVLTDWIWDPWTMRALTAVVVVALWRRGARAAACWTAVTAACAALLQQALKAVVGRERPQWPDPVDSAQYAAFPSGHAMTAVVTCGLLLWLLRLCGASPALWATALAVVAVSVPGVAFTRVYLGVHWLSDVVGGALAGTAVVACCAAGYGARSGRKDPAAPGQEGLAAPAREDPAASDRPHRM</sequence>
<dbReference type="PANTHER" id="PTHR14969">
    <property type="entry name" value="SPHINGOSINE-1-PHOSPHATE PHOSPHOHYDROLASE"/>
    <property type="match status" value="1"/>
</dbReference>
<dbReference type="Pfam" id="PF01569">
    <property type="entry name" value="PAP2"/>
    <property type="match status" value="1"/>
</dbReference>
<feature type="transmembrane region" description="Helical" evidence="2">
    <location>
        <begin position="199"/>
        <end position="219"/>
    </location>
</feature>
<dbReference type="InterPro" id="IPR036938">
    <property type="entry name" value="PAP2/HPO_sf"/>
</dbReference>
<feature type="transmembrane region" description="Helical" evidence="2">
    <location>
        <begin position="138"/>
        <end position="160"/>
    </location>
</feature>
<keyword evidence="2" id="KW-0472">Membrane</keyword>
<dbReference type="SMART" id="SM00014">
    <property type="entry name" value="acidPPc"/>
    <property type="match status" value="1"/>
</dbReference>
<keyword evidence="2" id="KW-0812">Transmembrane</keyword>
<evidence type="ECO:0000313" key="5">
    <source>
        <dbReference type="Proteomes" id="UP000326178"/>
    </source>
</evidence>
<proteinExistence type="predicted"/>
<dbReference type="InterPro" id="IPR000326">
    <property type="entry name" value="PAP2/HPO"/>
</dbReference>
<feature type="compositionally biased region" description="Basic and acidic residues" evidence="1">
    <location>
        <begin position="238"/>
        <end position="251"/>
    </location>
</feature>
<protein>
    <submittedName>
        <fullName evidence="4">Phosphatase PAP2 family protein</fullName>
    </submittedName>
</protein>
<gene>
    <name evidence="4" type="ORF">CP967_31470</name>
</gene>
<feature type="transmembrane region" description="Helical" evidence="2">
    <location>
        <begin position="167"/>
        <end position="187"/>
    </location>
</feature>
<feature type="transmembrane region" description="Helical" evidence="2">
    <location>
        <begin position="100"/>
        <end position="118"/>
    </location>
</feature>
<dbReference type="CDD" id="cd03392">
    <property type="entry name" value="PAP2_like_2"/>
    <property type="match status" value="1"/>
</dbReference>
<dbReference type="RefSeq" id="WP_150491204.1">
    <property type="nucleotide sequence ID" value="NZ_BMUV01000003.1"/>
</dbReference>